<feature type="region of interest" description="Disordered" evidence="1">
    <location>
        <begin position="3984"/>
        <end position="4010"/>
    </location>
</feature>
<feature type="compositionally biased region" description="Polar residues" evidence="1">
    <location>
        <begin position="1604"/>
        <end position="1620"/>
    </location>
</feature>
<name>A0AAV2T4J4_CALDB</name>
<accession>A0AAV2T4J4</accession>
<feature type="region of interest" description="Disordered" evidence="1">
    <location>
        <begin position="3572"/>
        <end position="3598"/>
    </location>
</feature>
<comment type="caution">
    <text evidence="2">The sequence shown here is derived from an EMBL/GenBank/DDBJ whole genome shotgun (WGS) entry which is preliminary data.</text>
</comment>
<gene>
    <name evidence="2" type="ORF">CDAUBV1_LOCUS3748</name>
</gene>
<feature type="compositionally biased region" description="Polar residues" evidence="1">
    <location>
        <begin position="1368"/>
        <end position="1388"/>
    </location>
</feature>
<feature type="region of interest" description="Disordered" evidence="1">
    <location>
        <begin position="4029"/>
        <end position="4053"/>
    </location>
</feature>
<feature type="compositionally biased region" description="Basic and acidic residues" evidence="1">
    <location>
        <begin position="1556"/>
        <end position="1568"/>
    </location>
</feature>
<feature type="region of interest" description="Disordered" evidence="1">
    <location>
        <begin position="2306"/>
        <end position="2348"/>
    </location>
</feature>
<evidence type="ECO:0000256" key="1">
    <source>
        <dbReference type="SAM" id="MobiDB-lite"/>
    </source>
</evidence>
<evidence type="ECO:0000313" key="3">
    <source>
        <dbReference type="Proteomes" id="UP001497525"/>
    </source>
</evidence>
<proteinExistence type="predicted"/>
<dbReference type="Proteomes" id="UP001497525">
    <property type="component" value="Unassembled WGS sequence"/>
</dbReference>
<feature type="compositionally biased region" description="Low complexity" evidence="1">
    <location>
        <begin position="3773"/>
        <end position="3801"/>
    </location>
</feature>
<feature type="region of interest" description="Disordered" evidence="1">
    <location>
        <begin position="572"/>
        <end position="596"/>
    </location>
</feature>
<feature type="region of interest" description="Disordered" evidence="1">
    <location>
        <begin position="1336"/>
        <end position="1412"/>
    </location>
</feature>
<feature type="compositionally biased region" description="Polar residues" evidence="1">
    <location>
        <begin position="2930"/>
        <end position="2940"/>
    </location>
</feature>
<feature type="region of interest" description="Disordered" evidence="1">
    <location>
        <begin position="4186"/>
        <end position="4206"/>
    </location>
</feature>
<feature type="region of interest" description="Disordered" evidence="1">
    <location>
        <begin position="4402"/>
        <end position="4433"/>
    </location>
</feature>
<feature type="compositionally biased region" description="Basic residues" evidence="1">
    <location>
        <begin position="4036"/>
        <end position="4053"/>
    </location>
</feature>
<organism evidence="2 3">
    <name type="scientific">Calicophoron daubneyi</name>
    <name type="common">Rumen fluke</name>
    <name type="synonym">Paramphistomum daubneyi</name>
    <dbReference type="NCBI Taxonomy" id="300641"/>
    <lineage>
        <taxon>Eukaryota</taxon>
        <taxon>Metazoa</taxon>
        <taxon>Spiralia</taxon>
        <taxon>Lophotrochozoa</taxon>
        <taxon>Platyhelminthes</taxon>
        <taxon>Trematoda</taxon>
        <taxon>Digenea</taxon>
        <taxon>Plagiorchiida</taxon>
        <taxon>Pronocephalata</taxon>
        <taxon>Paramphistomoidea</taxon>
        <taxon>Paramphistomidae</taxon>
        <taxon>Calicophoron</taxon>
    </lineage>
</organism>
<feature type="region of interest" description="Disordered" evidence="1">
    <location>
        <begin position="3454"/>
        <end position="3547"/>
    </location>
</feature>
<feature type="region of interest" description="Disordered" evidence="1">
    <location>
        <begin position="2494"/>
        <end position="2520"/>
    </location>
</feature>
<feature type="compositionally biased region" description="Basic and acidic residues" evidence="1">
    <location>
        <begin position="1526"/>
        <end position="1549"/>
    </location>
</feature>
<reference evidence="2" key="1">
    <citation type="submission" date="2024-06" db="EMBL/GenBank/DDBJ databases">
        <authorList>
            <person name="Liu X."/>
            <person name="Lenzi L."/>
            <person name="Haldenby T S."/>
            <person name="Uol C."/>
        </authorList>
    </citation>
    <scope>NUCLEOTIDE SEQUENCE</scope>
</reference>
<feature type="region of interest" description="Disordered" evidence="1">
    <location>
        <begin position="3422"/>
        <end position="3442"/>
    </location>
</feature>
<feature type="compositionally biased region" description="Basic residues" evidence="1">
    <location>
        <begin position="3513"/>
        <end position="3547"/>
    </location>
</feature>
<feature type="compositionally biased region" description="Polar residues" evidence="1">
    <location>
        <begin position="2510"/>
        <end position="2520"/>
    </location>
</feature>
<protein>
    <submittedName>
        <fullName evidence="2">Uncharacterized protein</fullName>
    </submittedName>
</protein>
<feature type="compositionally biased region" description="Polar residues" evidence="1">
    <location>
        <begin position="583"/>
        <end position="596"/>
    </location>
</feature>
<feature type="compositionally biased region" description="Polar residues" evidence="1">
    <location>
        <begin position="4411"/>
        <end position="4433"/>
    </location>
</feature>
<feature type="region of interest" description="Disordered" evidence="1">
    <location>
        <begin position="1512"/>
        <end position="1574"/>
    </location>
</feature>
<feature type="compositionally biased region" description="Basic residues" evidence="1">
    <location>
        <begin position="3802"/>
        <end position="3812"/>
    </location>
</feature>
<feature type="region of interest" description="Disordered" evidence="1">
    <location>
        <begin position="1593"/>
        <end position="1644"/>
    </location>
</feature>
<evidence type="ECO:0000313" key="2">
    <source>
        <dbReference type="EMBL" id="CAL5131325.1"/>
    </source>
</evidence>
<feature type="region of interest" description="Disordered" evidence="1">
    <location>
        <begin position="3767"/>
        <end position="3814"/>
    </location>
</feature>
<sequence>MDDEAKKGYGGTAVSREKALIELMRGENLKARMQCTANNLFKIGSISQLKMEKKINGSKFSPTLSAKLEPTDKQLSSSSWRDSRRNMKCMGQDESFCFWLWISVRSLRNLNQNGVPYASYRLGPATCLFFPGCGMQSDFCYAPVVVVVNRLFFTSPAKFVCLRLSAKPVASKMQFRPKILSKPRSQRRRGHFPHDCISLHSVGHRYTTSSGAGIPLQLVHFPLQHERSAQNLSVSCNLERTLLVLYFFDIFLRLVTPRKCMMARDEFAVKRMKSMISKPEHLTVGDSMSEITLGPIPSTALYSKGTIGEQKGILRMSYRALWASAEVAMLDPSVRADQPYTGMFVPDIDNTRWLLHSPLNLRVFNMNRCNCYVTSRRVIYDDSVCDLYPEQSSFNRKDDLMSPALTYKRRPQNKYNFRSYFRSTSATYSVYWCGSASMTPTNLQRINFNNFNSFHEEPILFLNGCVLESDNKQRKNRVSNYARHQVMSSLYDNNVKEMRTDEDGPFEDIVQPTSESGSSGDESPHRFIMADCGHGQRSMPRCSVVDRMGNGNPDRIGTQGVGKVIYRSKRLRASSANERGRPLTSSQCRESNGRSSILRPSSYSVLRCENGISTSGEGTRLIDDLLSDLASDKNISLEGVCPIQNNPPPHYALTTLASRQMVLQRQIDHQIQLHRSAPLAHPNGISQLRGRSQLNVFDDALSSKARGRRYIRRTKAVKRPKPDCPSSDFIKQREVFQPDYKGYSPFHKNSFAWQWDSLSWPKNTPEYPRALGEPRSQRFLLTGESKKLQTLKSYPDGLPLRPVRGTKYLRIQSALAGGPHPPANSSWNKLGSDRTYRSRFSTSRIRSSSLHNPVSRPDGLFMSRYSLRSPIRPLLEQRPIQKDKYTLDEASSTAKGNKGIRSPVRQATPTELLKTTSAKQITKESEMKTVRSSCGLKGLHLTERGLSDNVQACFSPKDTQQCLWGSVQKKLGDVLHTENDSPDTSGLIQHSWSPEPTKDAFHIQPLHQQEHGSFLHLTRSSTPTCGDASDSPTQMLEKDFTDKDESKGTMKLLEELLTVPKSFTVGDSTNVNRKHVAYQARMPTNGPKVGEAIKYLAEQADRDHQTPRHGLQISYETDQTLIKEKLETVSPLGLTPRGTRAGCVRKIQPSTTRWYAVKLSITTTYQSRQQLRKYYRFSSHCALRDGGLFKMTRSRESSASPDRSGMKAADVRRQGELVTENDTDIITTRSDSAICANRKRSVSVVIRRTNDGNLSFNGEVLLGRKNDLQACLPAKTDSELTDYRTFTSTGAANSEVFISEYVDPEQTAAENRSVIEYVEPEPVSVEDIDLQSVVDTTQPSTEDAGSEQVCSDLPSRAEKVDPERTVHKYQSSAKNTDNGSSDGKQSPSKHIGSSIVIRKTKSMGHDDEGEDYSGVLGTQITSVQENHDFPEQPSGNSDKFYSAYERKISTSTSLPNSPVSQTLTPTVRYTKVTDEIPQIPTPCYHLLFKNAQIRSNVSSPLALITGLSGKPVNQIKGKVGKSAGKQRSEDIGSKSDKHADRFDVREQHHYSLNRDGPVEKSDSEEHKSASAHFPQEQLADKVSELELQSPPSGIFQSEKRLKSGISSNRQQTPEGSNMSDQAHGGSATAEQQELKEAQSSESAVHEMGVLKLDDYPLNEPQPGCRQELRVVELMNASHSSSSRLGCLEQSANDIFSGSQAELLKLEYEPEGGSGLQQMFLCTTSGPLFVGQQPEADETNLGANLHPLVTKTQKTACSTTSSISSSGKTYLQFQLGSLPLYENKIMREIERCWQYCGNNRGPIQNVRSFLRSLRSLFLLAGPHTSIYDTLRKLFSFYRTDIQSVLEGDLALITTNGEIYYQLTRQWAVAYLTEERRNSCSIFAEKTESHAGIKEELFGLYVIFLLAERLSSKASELLQENEVSLQDSDDTDQASKIFQKYIWSASQLVRYQTKAKDDPTILKDELCFVPPAKYPLPSLYQHIVEFLFTLSGNEELQPDKTYAASTDSRVLGSVFPAKLSSQISGGIVRAANSEDLRKKQSPPYSLCSSPLKLSEHTRWTRPSNLLDEACSASEGKTESAVHSISYSSEYLGNSESVKPDVFLLIDPPNGSCRFLQKTTPLKPVECLGYGRDKIVQEGGMVLKLSVINPDVVSSHEQLTKTVVTDQKTYTNDTIVHYSSKNVQSIKKVSEPELPHFRRPTLASSVATVSIPNPPSFVIKFQRDSAHREARIDKGYDHVEVKLLNQESPLNGYQRPAKNIDTSGRLADWSYREMPKDPVPHGHLASPVYRQVNKTNESGGTILRRNILARAPAKKSHPSSDQTSNRKISRTHPVSHGRGFISSNDNNVFHDGEIKSQNEQSRNHLTKDDSIHIHKQMFQKIHPEDEQQQYHRSSSICRILRTSSQIIGLREPYSLNDLSSAWSAEQNLSQKRAASLFLSKLTSTLCFDTLSGVQEEHGGKTKRNAFGHPTHPTEKGIIGIFARRFARVLKPPSNESFHSPSLYDRMSRKRNRPTISSSSVGMNMTNSFTENNCSSSSLLKNTTQQPEHHILNALICRIKEVFSNKWNVLFTNSDIQDLKPGKCRRKLRMDKKYETKCLPADKSKLQGNRTPRLLNHRTADEYHTQLATIRNQEPLELLSSYHVKRSTDLCQLEKWINLSDSPTYWNSTALYDPTCRPDNNEDWAHYATSKLYRDSVKQTSQIMRSAFILRTAFTGLSNFNGHSNGRLLVEYLKYQSTENHSNIREEQGDRTNHVSKFQRGRENKQGSPSRIGLISKMFSIYAVRRSWFTVPFTILDFVKRLESCSYSIIGKFAYGDNQRYTLSSTQSFVCDNGTNRMRGLLFSGLPISASAVITNQDIRLSPLFARDTLGFQVSKLVETFAHEPSTILYAGVTPISGSSNNLENSVFSSGEPANRTFTRSFVSEGEPDGFNSAEGQNQSNAQGHNTVIRENHMDVKKHRRRLLALLSRSQNDLANSFIRELWMIRSQILVHDIEEPLVKDLLSKPNLLSSMIEASKFAVSIQNLPKHPTKHFGKMEGRFQPTCSRHLTRSGSDLTPLRSEYHSDASRVKNVRFCHFSSIINRYELFGLNYKFKRKEEENEKKMGGKHGNNLKGNVKLVDNLPARDICRRNSLPTRLPSMFSPECYGKWDGQFDRTFARRWKGTEHRGKSKKSKFTKKPSSRCKNRRFFCSNKLAPERTRLKALGLRPGASKVDSPLVRCWSTIGVIPTCSDSEPSFVTSFQLGEPLSERLKPVTTQPPVFWKFTSHTSKKKADSLRGCRQTLSANERGGVSQEDLNEVICINTKSIQPASSLPLWNVEDFRTCRGIDLLNKTMKVVSPEESKPAVLKERKSNDELIQKASKDAVINLQIDTEPDICGGSPHGTSTVTEKVESLSLSPVDLSAPRINRKRPVMIVNMLGLIEDIEHRTKRSHPRPGSFGKGDMESEIAKECKRAASDSLFSRKAGKLKPARSSSRNPTKFRRTKSKCTSSSTRESSRLGSVKSTSVRRRGPDLRVTKSTKRSKHFTGKQNGTRKLRPRQKLVKPKSQKKFGKTSISRFNGSAASVPVRRRYGSLTSSGVRSLTVNDSPSHPTNPQGHENSTGFIEWNFTSQPSPLTAMGTAINVTDTPTVTVTTVSHKRIGSKRPSTATPPSSIQKHKALSAIKKLSAEEISESTRAPDITEASGKTTETPKLTVFNYLGGNYVLKDVGAEAKMAVPIRHMIENTLRKKFVRVDQETFSTKSDRSLIYSYRPSGKSVKTRIMCDSFCSTSSSARNYASRSPKRSSFSASMTESKVSSSSKSLAKSGTRKHRRGRRLTRSERIISFTRSSKVNGTVLHKVEGSEKFTEQDIVRLWSSTDVKDTMGDLIPDKNRTQNTEWITDLEFSSHTAKSLLTIPPPQRGQRLEADKLKGLKGDFVECKNVATTRVKEADAGEDGIQFTEKIPSAKNMASIPINATDSQLSPEDEISERQLQLSLLKTGEDSYAKISGPGEFPESVVKSEGKQDCKKKEKASGMEESTRKFIVSEDRSFSASKAGEKIKKSKLTSHTHNHKKARGLRKHIKKLLRLASAKVGKESHVRVTGPTETCESVIVEEGRMAKEESASIKIPINSDATILRAGTTTAVSKSKKDRKIKSDFNFQLVGRKTKVVRSFDKLRWSNLGGRLNVAKVKYIRADGKQRLAINAGECKEMSDPTNSIISPPPSPASDTDNQDIMQIQRPEIACSAGQGQRETIRIKSTGSLVHNSSGSTGIYSTLQTQDEDTALESLEGGSSVVKTAVGVRSRSEPSPVYFVHACKIQSLSPISNEGDDLSDVLEAVHLKAPISSRKFLSGTVLFRPDSSAKSEADLKFEDGVSPGWGPSEKISRFLKSRLTSLVHLHRAKNTSKESAEKSNSKLLVISQSQANTEKPSVGHSLSGENPEQPCISTPLTPHSSQQSGDILPFLKASSSFSSFSRSTANIIVSVDSKNTTEGEFADNALCDGNYCLPPH</sequence>
<feature type="region of interest" description="Disordered" evidence="1">
    <location>
        <begin position="2919"/>
        <end position="2940"/>
    </location>
</feature>
<feature type="compositionally biased region" description="Basic and acidic residues" evidence="1">
    <location>
        <begin position="1355"/>
        <end position="1366"/>
    </location>
</feature>
<feature type="region of interest" description="Disordered" evidence="1">
    <location>
        <begin position="1193"/>
        <end position="1212"/>
    </location>
</feature>
<feature type="compositionally biased region" description="Basic and acidic residues" evidence="1">
    <location>
        <begin position="3994"/>
        <end position="4010"/>
    </location>
</feature>
<dbReference type="EMBL" id="CAXLJL010000090">
    <property type="protein sequence ID" value="CAL5131325.1"/>
    <property type="molecule type" value="Genomic_DNA"/>
</dbReference>